<evidence type="ECO:0000256" key="1">
    <source>
        <dbReference type="SAM" id="MobiDB-lite"/>
    </source>
</evidence>
<proteinExistence type="predicted"/>
<name>A0ABN9SLP6_9DINO</name>
<evidence type="ECO:0000313" key="3">
    <source>
        <dbReference type="Proteomes" id="UP001189429"/>
    </source>
</evidence>
<reference evidence="2" key="1">
    <citation type="submission" date="2023-10" db="EMBL/GenBank/DDBJ databases">
        <authorList>
            <person name="Chen Y."/>
            <person name="Shah S."/>
            <person name="Dougan E. K."/>
            <person name="Thang M."/>
            <person name="Chan C."/>
        </authorList>
    </citation>
    <scope>NUCLEOTIDE SEQUENCE [LARGE SCALE GENOMIC DNA]</scope>
</reference>
<organism evidence="2 3">
    <name type="scientific">Prorocentrum cordatum</name>
    <dbReference type="NCBI Taxonomy" id="2364126"/>
    <lineage>
        <taxon>Eukaryota</taxon>
        <taxon>Sar</taxon>
        <taxon>Alveolata</taxon>
        <taxon>Dinophyceae</taxon>
        <taxon>Prorocentrales</taxon>
        <taxon>Prorocentraceae</taxon>
        <taxon>Prorocentrum</taxon>
    </lineage>
</organism>
<comment type="caution">
    <text evidence="2">The sequence shown here is derived from an EMBL/GenBank/DDBJ whole genome shotgun (WGS) entry which is preliminary data.</text>
</comment>
<protein>
    <submittedName>
        <fullName evidence="2">Uncharacterized protein</fullName>
    </submittedName>
</protein>
<gene>
    <name evidence="2" type="ORF">PCOR1329_LOCUS30646</name>
</gene>
<accession>A0ABN9SLP6</accession>
<feature type="region of interest" description="Disordered" evidence="1">
    <location>
        <begin position="1"/>
        <end position="74"/>
    </location>
</feature>
<sequence>MASSSGDFMMMEVDDDGADAPAIPEPAKGIERPGSTIDKNDGLRDASPPPPPRPSGGHSGRQKADPKPMAEPKKRFCDFAGCDSEAMRNEKFCRSHVTDIKAAGEDAARQGPKAKAEFSLIRKGGGARLQAYLSSYLATCQ</sequence>
<dbReference type="EMBL" id="CAUYUJ010011847">
    <property type="protein sequence ID" value="CAK0832696.1"/>
    <property type="molecule type" value="Genomic_DNA"/>
</dbReference>
<evidence type="ECO:0000313" key="2">
    <source>
        <dbReference type="EMBL" id="CAK0832696.1"/>
    </source>
</evidence>
<dbReference type="Proteomes" id="UP001189429">
    <property type="component" value="Unassembled WGS sequence"/>
</dbReference>
<keyword evidence="3" id="KW-1185">Reference proteome</keyword>
<feature type="compositionally biased region" description="Basic and acidic residues" evidence="1">
    <location>
        <begin position="62"/>
        <end position="74"/>
    </location>
</feature>
<feature type="non-terminal residue" evidence="2">
    <location>
        <position position="141"/>
    </location>
</feature>